<dbReference type="InterPro" id="IPR035906">
    <property type="entry name" value="MetI-like_sf"/>
</dbReference>
<feature type="transmembrane region" description="Helical" evidence="7">
    <location>
        <begin position="121"/>
        <end position="142"/>
    </location>
</feature>
<keyword evidence="4 7" id="KW-0812">Transmembrane</keyword>
<dbReference type="PANTHER" id="PTHR43744">
    <property type="entry name" value="ABC TRANSPORTER PERMEASE PROTEIN MG189-RELATED-RELATED"/>
    <property type="match status" value="1"/>
</dbReference>
<evidence type="ECO:0000256" key="1">
    <source>
        <dbReference type="ARBA" id="ARBA00004651"/>
    </source>
</evidence>
<keyword evidence="10" id="KW-1185">Reference proteome</keyword>
<evidence type="ECO:0000259" key="8">
    <source>
        <dbReference type="PROSITE" id="PS50928"/>
    </source>
</evidence>
<feature type="transmembrane region" description="Helical" evidence="7">
    <location>
        <begin position="154"/>
        <end position="175"/>
    </location>
</feature>
<sequence>MSPTVTATAVDAPPARRPGRRRLRRSGLAALRWGAAALFAFPLYWMWVTATGPKGSAYRFPPRILPGLDYQAFVTVIQGTNWARYMLNSTFITGTTILLVLLTASLAGWALVALPLKFRGVVFIVLLGTMLLPEQALLIPQYVVNYHLHLLNTYAVMILPFAATSSSIFLFRQYFASMPTEWRDVARIEGLGNLRYLWRVALPAAKPVVFTVVLLTFIASWNQFQWPLVMTQNPAIAPIELALNQYQQSYESQRLINAVSLLALLPIVLVFAVAQRHIVSAVAGVDSGVEE</sequence>
<evidence type="ECO:0000256" key="4">
    <source>
        <dbReference type="ARBA" id="ARBA00022692"/>
    </source>
</evidence>
<keyword evidence="5 7" id="KW-1133">Transmembrane helix</keyword>
<keyword evidence="6 7" id="KW-0472">Membrane</keyword>
<dbReference type="Pfam" id="PF00528">
    <property type="entry name" value="BPD_transp_1"/>
    <property type="match status" value="1"/>
</dbReference>
<dbReference type="Proteomes" id="UP000437736">
    <property type="component" value="Unassembled WGS sequence"/>
</dbReference>
<evidence type="ECO:0000256" key="3">
    <source>
        <dbReference type="ARBA" id="ARBA00022475"/>
    </source>
</evidence>
<proteinExistence type="inferred from homology"/>
<evidence type="ECO:0000256" key="7">
    <source>
        <dbReference type="RuleBase" id="RU363032"/>
    </source>
</evidence>
<dbReference type="InterPro" id="IPR000515">
    <property type="entry name" value="MetI-like"/>
</dbReference>
<accession>A0ABW9QTH3</accession>
<name>A0ABW9QTH3_9ACTN</name>
<evidence type="ECO:0000256" key="6">
    <source>
        <dbReference type="ARBA" id="ARBA00023136"/>
    </source>
</evidence>
<dbReference type="PANTHER" id="PTHR43744:SF8">
    <property type="entry name" value="SN-GLYCEROL-3-PHOSPHATE TRANSPORT SYSTEM PERMEASE PROTEIN UGPE"/>
    <property type="match status" value="1"/>
</dbReference>
<feature type="transmembrane region" description="Helical" evidence="7">
    <location>
        <begin position="196"/>
        <end position="221"/>
    </location>
</feature>
<organism evidence="9 10">
    <name type="scientific">Acidiferrimicrobium australe</name>
    <dbReference type="NCBI Taxonomy" id="2664430"/>
    <lineage>
        <taxon>Bacteria</taxon>
        <taxon>Bacillati</taxon>
        <taxon>Actinomycetota</taxon>
        <taxon>Acidimicrobiia</taxon>
        <taxon>Acidimicrobiales</taxon>
        <taxon>Acidimicrobiaceae</taxon>
        <taxon>Acidiferrimicrobium</taxon>
    </lineage>
</organism>
<gene>
    <name evidence="9" type="ORF">GHK86_09770</name>
</gene>
<dbReference type="CDD" id="cd06261">
    <property type="entry name" value="TM_PBP2"/>
    <property type="match status" value="1"/>
</dbReference>
<dbReference type="EMBL" id="WJHE01000451">
    <property type="protein sequence ID" value="MST33004.1"/>
    <property type="molecule type" value="Genomic_DNA"/>
</dbReference>
<comment type="caution">
    <text evidence="9">The sequence shown here is derived from an EMBL/GenBank/DDBJ whole genome shotgun (WGS) entry which is preliminary data.</text>
</comment>
<evidence type="ECO:0000313" key="10">
    <source>
        <dbReference type="Proteomes" id="UP000437736"/>
    </source>
</evidence>
<keyword evidence="2 7" id="KW-0813">Transport</keyword>
<feature type="transmembrane region" description="Helical" evidence="7">
    <location>
        <begin position="255"/>
        <end position="274"/>
    </location>
</feature>
<evidence type="ECO:0000313" key="9">
    <source>
        <dbReference type="EMBL" id="MST33004.1"/>
    </source>
</evidence>
<feature type="domain" description="ABC transmembrane type-1" evidence="8">
    <location>
        <begin position="86"/>
        <end position="274"/>
    </location>
</feature>
<comment type="similarity">
    <text evidence="7">Belongs to the binding-protein-dependent transport system permease family.</text>
</comment>
<evidence type="ECO:0000256" key="2">
    <source>
        <dbReference type="ARBA" id="ARBA00022448"/>
    </source>
</evidence>
<keyword evidence="3" id="KW-1003">Cell membrane</keyword>
<dbReference type="SUPFAM" id="SSF161098">
    <property type="entry name" value="MetI-like"/>
    <property type="match status" value="1"/>
</dbReference>
<feature type="transmembrane region" description="Helical" evidence="7">
    <location>
        <begin position="26"/>
        <end position="47"/>
    </location>
</feature>
<dbReference type="Gene3D" id="1.10.3720.10">
    <property type="entry name" value="MetI-like"/>
    <property type="match status" value="1"/>
</dbReference>
<feature type="transmembrane region" description="Helical" evidence="7">
    <location>
        <begin position="91"/>
        <end position="114"/>
    </location>
</feature>
<evidence type="ECO:0000256" key="5">
    <source>
        <dbReference type="ARBA" id="ARBA00022989"/>
    </source>
</evidence>
<reference evidence="9 10" key="1">
    <citation type="submission" date="2019-11" db="EMBL/GenBank/DDBJ databases">
        <title>Acidiferrimicrobium australis gen. nov., sp. nov., an acidophilic and obligately heterotrophic, member of the Actinobacteria that catalyses dissimilatory oxido- reduction of iron isolated from metal-rich acidic water in Chile.</title>
        <authorList>
            <person name="Gonzalez D."/>
            <person name="Huber K."/>
            <person name="Hedrich S."/>
            <person name="Rojas-Villalobos C."/>
            <person name="Quatrini R."/>
            <person name="Dinamarca M.A."/>
            <person name="Schwarz A."/>
            <person name="Canales C."/>
            <person name="Nancucheo I."/>
        </authorList>
    </citation>
    <scope>NUCLEOTIDE SEQUENCE [LARGE SCALE GENOMIC DNA]</scope>
    <source>
        <strain evidence="9 10">USS-CCA1</strain>
    </source>
</reference>
<comment type="subcellular location">
    <subcellularLocation>
        <location evidence="1 7">Cell membrane</location>
        <topology evidence="1 7">Multi-pass membrane protein</topology>
    </subcellularLocation>
</comment>
<protein>
    <submittedName>
        <fullName evidence="9">ABC transporter permease subunit</fullName>
    </submittedName>
</protein>
<dbReference type="PROSITE" id="PS50928">
    <property type="entry name" value="ABC_TM1"/>
    <property type="match status" value="1"/>
</dbReference>